<name>A0ABP9CTA5_9ACTN</name>
<evidence type="ECO:0000313" key="3">
    <source>
        <dbReference type="Proteomes" id="UP001500839"/>
    </source>
</evidence>
<proteinExistence type="predicted"/>
<dbReference type="PANTHER" id="PTHR48100:SF2">
    <property type="entry name" value="CONSERVED PROTEIN"/>
    <property type="match status" value="1"/>
</dbReference>
<reference evidence="3" key="1">
    <citation type="journal article" date="2019" name="Int. J. Syst. Evol. Microbiol.">
        <title>The Global Catalogue of Microorganisms (GCM) 10K type strain sequencing project: providing services to taxonomists for standard genome sequencing and annotation.</title>
        <authorList>
            <consortium name="The Broad Institute Genomics Platform"/>
            <consortium name="The Broad Institute Genome Sequencing Center for Infectious Disease"/>
            <person name="Wu L."/>
            <person name="Ma J."/>
        </authorList>
    </citation>
    <scope>NUCLEOTIDE SEQUENCE [LARGE SCALE GENOMIC DNA]</scope>
    <source>
        <strain evidence="3">JCM 18542</strain>
    </source>
</reference>
<gene>
    <name evidence="2" type="ORF">GCM10023353_18810</name>
</gene>
<dbReference type="Proteomes" id="UP001500839">
    <property type="component" value="Unassembled WGS sequence"/>
</dbReference>
<organism evidence="2 3">
    <name type="scientific">Tomitella cavernea</name>
    <dbReference type="NCBI Taxonomy" id="1387982"/>
    <lineage>
        <taxon>Bacteria</taxon>
        <taxon>Bacillati</taxon>
        <taxon>Actinomycetota</taxon>
        <taxon>Actinomycetes</taxon>
        <taxon>Mycobacteriales</taxon>
        <taxon>Tomitella</taxon>
    </lineage>
</organism>
<dbReference type="InterPro" id="IPR029033">
    <property type="entry name" value="His_PPase_superfam"/>
</dbReference>
<dbReference type="Pfam" id="PF00300">
    <property type="entry name" value="His_Phos_1"/>
    <property type="match status" value="1"/>
</dbReference>
<evidence type="ECO:0000256" key="1">
    <source>
        <dbReference type="SAM" id="MobiDB-lite"/>
    </source>
</evidence>
<dbReference type="RefSeq" id="WP_200174977.1">
    <property type="nucleotide sequence ID" value="NZ_BAABKQ010000001.1"/>
</dbReference>
<dbReference type="InterPro" id="IPR050275">
    <property type="entry name" value="PGM_Phosphatase"/>
</dbReference>
<comment type="caution">
    <text evidence="2">The sequence shown here is derived from an EMBL/GenBank/DDBJ whole genome shotgun (WGS) entry which is preliminary data.</text>
</comment>
<dbReference type="Gene3D" id="3.40.50.1240">
    <property type="entry name" value="Phosphoglycerate mutase-like"/>
    <property type="match status" value="1"/>
</dbReference>
<dbReference type="InterPro" id="IPR013078">
    <property type="entry name" value="His_Pase_superF_clade-1"/>
</dbReference>
<dbReference type="CDD" id="cd07067">
    <property type="entry name" value="HP_PGM_like"/>
    <property type="match status" value="1"/>
</dbReference>
<protein>
    <submittedName>
        <fullName evidence="2">Histidine phosphatase family protein</fullName>
    </submittedName>
</protein>
<feature type="region of interest" description="Disordered" evidence="1">
    <location>
        <begin position="198"/>
        <end position="247"/>
    </location>
</feature>
<dbReference type="PANTHER" id="PTHR48100">
    <property type="entry name" value="BROAD-SPECIFICITY PHOSPHATASE YOR283W-RELATED"/>
    <property type="match status" value="1"/>
</dbReference>
<sequence>MTVILLRHGRSSANTAATLAGRTPGVGLDETGRAQATEAARRLGGLPIVAIVSSPQQRCRDTVRPLSEVIGIQVRTDEALAEVDYGEWTGRALSELVKEPLWRVVQQQPSAATFPGGECLAAVQARSVAAIRSHDARLRAEHGDNSLWVACTHGDVIKSILADALGMHLDGFQRIATVPAAISVIRYTEARPMVQHLNDTGSVLDGLARRPRDPQRGTPECPDGDRRSPDGAPGASSFTGGVPGGEV</sequence>
<dbReference type="SUPFAM" id="SSF53254">
    <property type="entry name" value="Phosphoglycerate mutase-like"/>
    <property type="match status" value="1"/>
</dbReference>
<accession>A0ABP9CTA5</accession>
<keyword evidence="3" id="KW-1185">Reference proteome</keyword>
<dbReference type="EMBL" id="BAABKQ010000001">
    <property type="protein sequence ID" value="GAA4813950.1"/>
    <property type="molecule type" value="Genomic_DNA"/>
</dbReference>
<dbReference type="SMART" id="SM00855">
    <property type="entry name" value="PGAM"/>
    <property type="match status" value="1"/>
</dbReference>
<dbReference type="NCBIfam" id="TIGR03848">
    <property type="entry name" value="MSMEG_4193"/>
    <property type="match status" value="1"/>
</dbReference>
<dbReference type="InterPro" id="IPR022492">
    <property type="entry name" value="Phosphomutase_MSMEG4193_put"/>
</dbReference>
<evidence type="ECO:0000313" key="2">
    <source>
        <dbReference type="EMBL" id="GAA4813950.1"/>
    </source>
</evidence>